<evidence type="ECO:0000256" key="1">
    <source>
        <dbReference type="ARBA" id="ARBA00004496"/>
    </source>
</evidence>
<comment type="caution">
    <text evidence="12">The sequence shown here is derived from an EMBL/GenBank/DDBJ whole genome shotgun (WGS) entry which is preliminary data.</text>
</comment>
<name>A0ABS5GDB0_9BRAD</name>
<dbReference type="Gene3D" id="3.40.50.150">
    <property type="entry name" value="Vaccinia Virus protein VP39"/>
    <property type="match status" value="1"/>
</dbReference>
<dbReference type="RefSeq" id="WP_012046486.1">
    <property type="nucleotide sequence ID" value="NZ_JABFDP010000028.1"/>
</dbReference>
<evidence type="ECO:0000256" key="7">
    <source>
        <dbReference type="ARBA" id="ARBA00022679"/>
    </source>
</evidence>
<dbReference type="InterPro" id="IPR000682">
    <property type="entry name" value="PCMT"/>
</dbReference>
<comment type="subcellular location">
    <subcellularLocation>
        <location evidence="1">Cytoplasm</location>
    </subcellularLocation>
</comment>
<dbReference type="SUPFAM" id="SSF53335">
    <property type="entry name" value="S-adenosyl-L-methionine-dependent methyltransferases"/>
    <property type="match status" value="1"/>
</dbReference>
<evidence type="ECO:0000313" key="12">
    <source>
        <dbReference type="EMBL" id="MBR1139340.1"/>
    </source>
</evidence>
<dbReference type="CDD" id="cd02440">
    <property type="entry name" value="AdoMet_MTases"/>
    <property type="match status" value="1"/>
</dbReference>
<dbReference type="EC" id="2.1.1.77" evidence="3"/>
<gene>
    <name evidence="12" type="ORF">JQ619_26615</name>
</gene>
<organism evidence="12 13">
    <name type="scientific">Bradyrhizobium denitrificans</name>
    <dbReference type="NCBI Taxonomy" id="2734912"/>
    <lineage>
        <taxon>Bacteria</taxon>
        <taxon>Pseudomonadati</taxon>
        <taxon>Pseudomonadota</taxon>
        <taxon>Alphaproteobacteria</taxon>
        <taxon>Hyphomicrobiales</taxon>
        <taxon>Nitrobacteraceae</taxon>
        <taxon>Bradyrhizobium</taxon>
    </lineage>
</organism>
<evidence type="ECO:0000256" key="10">
    <source>
        <dbReference type="ARBA" id="ARBA00031323"/>
    </source>
</evidence>
<evidence type="ECO:0000256" key="2">
    <source>
        <dbReference type="ARBA" id="ARBA00005369"/>
    </source>
</evidence>
<keyword evidence="5" id="KW-0963">Cytoplasm</keyword>
<dbReference type="EMBL" id="JAFCLK010000028">
    <property type="protein sequence ID" value="MBR1139340.1"/>
    <property type="molecule type" value="Genomic_DNA"/>
</dbReference>
<evidence type="ECO:0000256" key="3">
    <source>
        <dbReference type="ARBA" id="ARBA00011890"/>
    </source>
</evidence>
<dbReference type="GO" id="GO:0032259">
    <property type="term" value="P:methylation"/>
    <property type="evidence" value="ECO:0007669"/>
    <property type="project" value="UniProtKB-KW"/>
</dbReference>
<keyword evidence="8" id="KW-0949">S-adenosyl-L-methionine</keyword>
<keyword evidence="7" id="KW-0808">Transferase</keyword>
<dbReference type="Pfam" id="PF01135">
    <property type="entry name" value="PCMT"/>
    <property type="match status" value="1"/>
</dbReference>
<accession>A0ABS5GDB0</accession>
<reference evidence="13" key="1">
    <citation type="journal article" date="2021" name="ISME J.">
        <title>Evolutionary origin and ecological implication of a unique nif island in free-living Bradyrhizobium lineages.</title>
        <authorList>
            <person name="Tao J."/>
        </authorList>
    </citation>
    <scope>NUCLEOTIDE SEQUENCE [LARGE SCALE GENOMIC DNA]</scope>
    <source>
        <strain evidence="13">SZCCT0094</strain>
    </source>
</reference>
<evidence type="ECO:0000313" key="13">
    <source>
        <dbReference type="Proteomes" id="UP001314635"/>
    </source>
</evidence>
<evidence type="ECO:0000256" key="5">
    <source>
        <dbReference type="ARBA" id="ARBA00022490"/>
    </source>
</evidence>
<proteinExistence type="inferred from homology"/>
<protein>
    <recommendedName>
        <fullName evidence="4">Protein-L-isoaspartate O-methyltransferase</fullName>
        <ecNumber evidence="3">2.1.1.77</ecNumber>
    </recommendedName>
    <alternativeName>
        <fullName evidence="11">L-isoaspartyl protein carboxyl methyltransferase</fullName>
    </alternativeName>
    <alternativeName>
        <fullName evidence="9">Protein L-isoaspartyl methyltransferase</fullName>
    </alternativeName>
    <alternativeName>
        <fullName evidence="10">Protein-beta-aspartate methyltransferase</fullName>
    </alternativeName>
</protein>
<evidence type="ECO:0000256" key="6">
    <source>
        <dbReference type="ARBA" id="ARBA00022603"/>
    </source>
</evidence>
<dbReference type="PANTHER" id="PTHR11579">
    <property type="entry name" value="PROTEIN-L-ISOASPARTATE O-METHYLTRANSFERASE"/>
    <property type="match status" value="1"/>
</dbReference>
<comment type="similarity">
    <text evidence="2">Belongs to the methyltransferase superfamily. L-isoaspartyl/D-aspartyl protein methyltransferase family.</text>
</comment>
<dbReference type="Proteomes" id="UP001314635">
    <property type="component" value="Unassembled WGS sequence"/>
</dbReference>
<keyword evidence="13" id="KW-1185">Reference proteome</keyword>
<evidence type="ECO:0000256" key="4">
    <source>
        <dbReference type="ARBA" id="ARBA00013346"/>
    </source>
</evidence>
<dbReference type="PANTHER" id="PTHR11579:SF0">
    <property type="entry name" value="PROTEIN-L-ISOASPARTATE(D-ASPARTATE) O-METHYLTRANSFERASE"/>
    <property type="match status" value="1"/>
</dbReference>
<evidence type="ECO:0000256" key="9">
    <source>
        <dbReference type="ARBA" id="ARBA00030757"/>
    </source>
</evidence>
<keyword evidence="6 12" id="KW-0489">Methyltransferase</keyword>
<evidence type="ECO:0000256" key="8">
    <source>
        <dbReference type="ARBA" id="ARBA00022691"/>
    </source>
</evidence>
<dbReference type="GO" id="GO:0008168">
    <property type="term" value="F:methyltransferase activity"/>
    <property type="evidence" value="ECO:0007669"/>
    <property type="project" value="UniProtKB-KW"/>
</dbReference>
<dbReference type="InterPro" id="IPR029063">
    <property type="entry name" value="SAM-dependent_MTases_sf"/>
</dbReference>
<evidence type="ECO:0000256" key="11">
    <source>
        <dbReference type="ARBA" id="ARBA00031350"/>
    </source>
</evidence>
<sequence length="277" mass="30518">MSDVAAARRRYADEIARNEKITSPRLVQALATVPRERFLDQGPWRIRSGTVRDYWSTQSADPIHLYSDVLVAIDESRQLDTGLPSLWAHVFDVLDIKEGERVVQIGCGLGYYAAILSELVGRRGTVIAIDCEEAFVARAEANLRDWRNVEVVHGDGFEAIPGPADVVVVHAGFGYPHQSWIDSLGRTGRLLVPLTGPDRQGRVVKIARSPGGYRADTICGIEIFPCAGRGDPDGDAQLTAWWAQASALSPLFCRDIERGLPSQVSTTPLRRKTRRSS</sequence>